<feature type="domain" description="Fido" evidence="1">
    <location>
        <begin position="21"/>
        <end position="139"/>
    </location>
</feature>
<dbReference type="InterPro" id="IPR006440">
    <property type="entry name" value="Doc"/>
</dbReference>
<accession>A0AAF1A6E7</accession>
<dbReference type="RefSeq" id="WP_085346984.1">
    <property type="nucleotide sequence ID" value="NZ_CP133648.1"/>
</dbReference>
<dbReference type="SUPFAM" id="SSF140931">
    <property type="entry name" value="Fic-like"/>
    <property type="match status" value="1"/>
</dbReference>
<proteinExistence type="predicted"/>
<dbReference type="InterPro" id="IPR053737">
    <property type="entry name" value="Type_II_TA_Toxin"/>
</dbReference>
<dbReference type="NCBIfam" id="TIGR01550">
    <property type="entry name" value="DOC_P1"/>
    <property type="match status" value="1"/>
</dbReference>
<dbReference type="Proteomes" id="UP000193179">
    <property type="component" value="Chromosome"/>
</dbReference>
<evidence type="ECO:0000313" key="3">
    <source>
        <dbReference type="Proteomes" id="UP000193179"/>
    </source>
</evidence>
<sequence>MTSIAMSSRFLRVNRSVTQPIDVPTVLAIHDLQIRRHGGSGGVRSLSCLEGCVASPWMSFAGEDLYPTLCEKAVRLGYEVITQHPFVDGNKRTGLALMLVLLREGGIAATFDHGELLHSILSVANGDLDYDGLLTFVRKSVRP</sequence>
<organism evidence="2 3">
    <name type="scientific">Bifidobacterium adolescentis</name>
    <dbReference type="NCBI Taxonomy" id="1680"/>
    <lineage>
        <taxon>Bacteria</taxon>
        <taxon>Bacillati</taxon>
        <taxon>Actinomycetota</taxon>
        <taxon>Actinomycetes</taxon>
        <taxon>Bifidobacteriales</taxon>
        <taxon>Bifidobacteriaceae</taxon>
        <taxon>Bifidobacterium</taxon>
    </lineage>
</organism>
<reference evidence="2" key="1">
    <citation type="journal article" date="2016" name="Sci. Rep.">
        <title>Evaluation of genetic diversity among strains of the human gut commensal Bifidobacterium adolescentis.</title>
        <authorList>
            <person name="Duranti S."/>
            <person name="Milani C."/>
            <person name="Lugli G.A."/>
            <person name="Mancabelli L."/>
            <person name="Turroni F."/>
            <person name="Ferrario C."/>
            <person name="Mangifesta M."/>
            <person name="Viappiani A."/>
            <person name="Sanchez B."/>
            <person name="Margolles A."/>
            <person name="van Sinderen D."/>
            <person name="Ventura M."/>
        </authorList>
    </citation>
    <scope>NUCLEOTIDE SEQUENCE</scope>
    <source>
        <strain evidence="2">703B</strain>
    </source>
</reference>
<protein>
    <submittedName>
        <fullName evidence="2">Type II toxin-antitoxin system death-on-curing family toxin</fullName>
    </submittedName>
</protein>
<dbReference type="PROSITE" id="PS51459">
    <property type="entry name" value="FIDO"/>
    <property type="match status" value="1"/>
</dbReference>
<reference evidence="2" key="2">
    <citation type="submission" date="2023-09" db="EMBL/GenBank/DDBJ databases">
        <title>Ecological and genomic based identification of the Bifidobacterium adolescentis prototype of the healthy human gut microbiota.</title>
        <authorList>
            <person name="Lugli G.A."/>
            <person name="Argentini C."/>
            <person name="Tarracchini C."/>
            <person name="Fontana F."/>
            <person name="Alessandri G."/>
            <person name="Mancabelli L."/>
            <person name="Milani C."/>
            <person name="Turroni F."/>
            <person name="Ventura M."/>
        </authorList>
    </citation>
    <scope>NUCLEOTIDE SEQUENCE</scope>
    <source>
        <strain evidence="2">703B</strain>
    </source>
</reference>
<dbReference type="PANTHER" id="PTHR39426">
    <property type="entry name" value="HOMOLOGY TO DEATH-ON-CURING PROTEIN OF PHAGE P1"/>
    <property type="match status" value="1"/>
</dbReference>
<dbReference type="GO" id="GO:0016301">
    <property type="term" value="F:kinase activity"/>
    <property type="evidence" value="ECO:0007669"/>
    <property type="project" value="InterPro"/>
</dbReference>
<name>A0AAF1A6E7_BIFAD</name>
<dbReference type="InterPro" id="IPR036597">
    <property type="entry name" value="Fido-like_dom_sf"/>
</dbReference>
<dbReference type="Gene3D" id="1.20.120.1870">
    <property type="entry name" value="Fic/DOC protein, Fido domain"/>
    <property type="match status" value="1"/>
</dbReference>
<dbReference type="InterPro" id="IPR003812">
    <property type="entry name" value="Fido"/>
</dbReference>
<dbReference type="EMBL" id="CP133648">
    <property type="protein sequence ID" value="WNE85344.1"/>
    <property type="molecule type" value="Genomic_DNA"/>
</dbReference>
<dbReference type="AlphaFoldDB" id="A0AAF1A6E7"/>
<dbReference type="Pfam" id="PF02661">
    <property type="entry name" value="Fic"/>
    <property type="match status" value="1"/>
</dbReference>
<dbReference type="PANTHER" id="PTHR39426:SF1">
    <property type="entry name" value="HOMOLOGY TO DEATH-ON-CURING PROTEIN OF PHAGE P1"/>
    <property type="match status" value="1"/>
</dbReference>
<evidence type="ECO:0000259" key="1">
    <source>
        <dbReference type="PROSITE" id="PS51459"/>
    </source>
</evidence>
<gene>
    <name evidence="2" type="ORF">B0703_10350</name>
</gene>
<evidence type="ECO:0000313" key="2">
    <source>
        <dbReference type="EMBL" id="WNE85344.1"/>
    </source>
</evidence>